<keyword evidence="3" id="KW-1185">Reference proteome</keyword>
<evidence type="ECO:0000313" key="2">
    <source>
        <dbReference type="Ensembl" id="ENSMLEP00000001712.1"/>
    </source>
</evidence>
<dbReference type="AlphaFoldDB" id="A0A2K5XEI5"/>
<dbReference type="Proteomes" id="UP000233140">
    <property type="component" value="Unassembled WGS sequence"/>
</dbReference>
<dbReference type="GeneTree" id="ENSGT01130000279598"/>
<evidence type="ECO:0000256" key="1">
    <source>
        <dbReference type="SAM" id="MobiDB-lite"/>
    </source>
</evidence>
<reference evidence="2" key="1">
    <citation type="submission" date="2025-08" db="UniProtKB">
        <authorList>
            <consortium name="Ensembl"/>
        </authorList>
    </citation>
    <scope>IDENTIFICATION</scope>
</reference>
<name>A0A2K5XEI5_MANLE</name>
<evidence type="ECO:0000313" key="3">
    <source>
        <dbReference type="Proteomes" id="UP000233140"/>
    </source>
</evidence>
<organism evidence="2 3">
    <name type="scientific">Mandrillus leucophaeus</name>
    <name type="common">Drill</name>
    <name type="synonym">Papio leucophaeus</name>
    <dbReference type="NCBI Taxonomy" id="9568"/>
    <lineage>
        <taxon>Eukaryota</taxon>
        <taxon>Metazoa</taxon>
        <taxon>Chordata</taxon>
        <taxon>Craniata</taxon>
        <taxon>Vertebrata</taxon>
        <taxon>Euteleostomi</taxon>
        <taxon>Mammalia</taxon>
        <taxon>Eutheria</taxon>
        <taxon>Euarchontoglires</taxon>
        <taxon>Primates</taxon>
        <taxon>Haplorrhini</taxon>
        <taxon>Catarrhini</taxon>
        <taxon>Cercopithecidae</taxon>
        <taxon>Cercopithecinae</taxon>
        <taxon>Mandrillus</taxon>
    </lineage>
</organism>
<sequence>MELREEAWSPGPLDSEDQQMASHENPGERPESVPAGPTASHLTLASGPTETPLSCFPFLGPWDARPWPPLPRWALEGLGLWLQVSAERFWGPRGPPSLPDFLCPCPSSLGSTPVC</sequence>
<dbReference type="Ensembl" id="ENSMLET00000007390.1">
    <property type="protein sequence ID" value="ENSMLEP00000001712.1"/>
    <property type="gene ID" value="ENSMLEG00000006662.1"/>
</dbReference>
<evidence type="ECO:0008006" key="4">
    <source>
        <dbReference type="Google" id="ProtNLM"/>
    </source>
</evidence>
<proteinExistence type="predicted"/>
<accession>A0A2K5XEI5</accession>
<dbReference type="OMA" id="NPGERPE"/>
<protein>
    <recommendedName>
        <fullName evidence="4">Zinc finger protein 787</fullName>
    </recommendedName>
</protein>
<reference evidence="2" key="2">
    <citation type="submission" date="2025-09" db="UniProtKB">
        <authorList>
            <consortium name="Ensembl"/>
        </authorList>
    </citation>
    <scope>IDENTIFICATION</scope>
</reference>
<feature type="region of interest" description="Disordered" evidence="1">
    <location>
        <begin position="1"/>
        <end position="47"/>
    </location>
</feature>